<evidence type="ECO:0000313" key="2">
    <source>
        <dbReference type="EMBL" id="CDX04638.1"/>
    </source>
</evidence>
<accession>A0A098B6W8</accession>
<dbReference type="PATRIC" id="fig|49338.4.peg.5112"/>
<dbReference type="SUPFAM" id="SSF89447">
    <property type="entry name" value="AbrB/MazE/MraZ-like"/>
    <property type="match status" value="1"/>
</dbReference>
<dbReference type="EMBL" id="LK996017">
    <property type="protein sequence ID" value="CDX04638.1"/>
    <property type="molecule type" value="Genomic_DNA"/>
</dbReference>
<sequence>MSAISRRIFVQKRNLISLPRDIREKLNISEGDVLDIRIDDNKIIIEPMKLVPSGQAYFWTDKAQNDMLEAKNDVESGNVREFSTIREFLDGIEQ</sequence>
<dbReference type="InterPro" id="IPR037914">
    <property type="entry name" value="SpoVT-AbrB_sf"/>
</dbReference>
<proteinExistence type="predicted"/>
<dbReference type="InterPro" id="IPR007159">
    <property type="entry name" value="SpoVT-AbrB_dom"/>
</dbReference>
<evidence type="ECO:0000259" key="1">
    <source>
        <dbReference type="SMART" id="SM00966"/>
    </source>
</evidence>
<feature type="domain" description="SpoVT-AbrB" evidence="1">
    <location>
        <begin position="8"/>
        <end position="53"/>
    </location>
</feature>
<dbReference type="EMBL" id="LOCK01000011">
    <property type="protein sequence ID" value="KTE92767.1"/>
    <property type="molecule type" value="Genomic_DNA"/>
</dbReference>
<gene>
    <name evidence="3" type="ORF">AT727_17750</name>
    <name evidence="2" type="ORF">DPCES_4752</name>
</gene>
<dbReference type="OrthoDB" id="199763at2"/>
<reference evidence="3 4" key="2">
    <citation type="submission" date="2015-12" db="EMBL/GenBank/DDBJ databases">
        <title>Draft Genome Sequence of Desulfitobacterium hafniense Strain DH, a Sulfate-reducing Bacterium Isolated from Paddy Soils.</title>
        <authorList>
            <person name="Bao P."/>
            <person name="Zhang X."/>
            <person name="Li G."/>
        </authorList>
    </citation>
    <scope>NUCLEOTIDE SEQUENCE [LARGE SCALE GENOMIC DNA]</scope>
    <source>
        <strain evidence="3 4">DH</strain>
    </source>
</reference>
<dbReference type="RefSeq" id="WP_005814848.1">
    <property type="nucleotide sequence ID" value="NZ_CABKQQ010000053.1"/>
</dbReference>
<evidence type="ECO:0000313" key="4">
    <source>
        <dbReference type="Proteomes" id="UP000054623"/>
    </source>
</evidence>
<evidence type="ECO:0000313" key="3">
    <source>
        <dbReference type="EMBL" id="KTE92767.1"/>
    </source>
</evidence>
<dbReference type="NCBIfam" id="TIGR01439">
    <property type="entry name" value="lp_hng_hel_AbrB"/>
    <property type="match status" value="1"/>
</dbReference>
<dbReference type="AlphaFoldDB" id="A0A098B6W8"/>
<protein>
    <submittedName>
        <fullName evidence="3">AbrB family transcriptional regulator</fullName>
    </submittedName>
    <submittedName>
        <fullName evidence="2">Transcriptional regulator, AbrB</fullName>
    </submittedName>
</protein>
<dbReference type="Proteomes" id="UP000054623">
    <property type="component" value="Unassembled WGS sequence"/>
</dbReference>
<name>A0A098B6W8_DESHA</name>
<organism evidence="2">
    <name type="scientific">Desulfitobacterium hafniense</name>
    <name type="common">Desulfitobacterium frappieri</name>
    <dbReference type="NCBI Taxonomy" id="49338"/>
    <lineage>
        <taxon>Bacteria</taxon>
        <taxon>Bacillati</taxon>
        <taxon>Bacillota</taxon>
        <taxon>Clostridia</taxon>
        <taxon>Eubacteriales</taxon>
        <taxon>Desulfitobacteriaceae</taxon>
        <taxon>Desulfitobacterium</taxon>
    </lineage>
</organism>
<dbReference type="Pfam" id="PF04014">
    <property type="entry name" value="MazE_antitoxin"/>
    <property type="match status" value="1"/>
</dbReference>
<reference evidence="2" key="1">
    <citation type="submission" date="2014-07" db="EMBL/GenBank/DDBJ databases">
        <authorList>
            <person name="Hornung V.Bastian."/>
        </authorList>
    </citation>
    <scope>NUCLEOTIDE SEQUENCE</scope>
    <source>
        <strain evidence="2">PCE-S</strain>
    </source>
</reference>
<dbReference type="SMART" id="SM00966">
    <property type="entry name" value="SpoVT_AbrB"/>
    <property type="match status" value="1"/>
</dbReference>
<dbReference type="GO" id="GO:0003677">
    <property type="term" value="F:DNA binding"/>
    <property type="evidence" value="ECO:0007669"/>
    <property type="project" value="InterPro"/>
</dbReference>
<dbReference type="Gene3D" id="2.10.260.10">
    <property type="match status" value="1"/>
</dbReference>